<dbReference type="CDD" id="cd00090">
    <property type="entry name" value="HTH_ARSR"/>
    <property type="match status" value="1"/>
</dbReference>
<dbReference type="SUPFAM" id="SSF46785">
    <property type="entry name" value="Winged helix' DNA-binding domain"/>
    <property type="match status" value="1"/>
</dbReference>
<dbReference type="InterPro" id="IPR036390">
    <property type="entry name" value="WH_DNA-bd_sf"/>
</dbReference>
<dbReference type="Pfam" id="PF12840">
    <property type="entry name" value="HTH_20"/>
    <property type="match status" value="1"/>
</dbReference>
<evidence type="ECO:0000259" key="4">
    <source>
        <dbReference type="PROSITE" id="PS50987"/>
    </source>
</evidence>
<name>A0A430UX63_THESC</name>
<dbReference type="InterPro" id="IPR051081">
    <property type="entry name" value="HTH_MetalResp_TranReg"/>
</dbReference>
<organism evidence="5 6">
    <name type="scientific">Thermus scotoductus</name>
    <dbReference type="NCBI Taxonomy" id="37636"/>
    <lineage>
        <taxon>Bacteria</taxon>
        <taxon>Thermotogati</taxon>
        <taxon>Deinococcota</taxon>
        <taxon>Deinococci</taxon>
        <taxon>Thermales</taxon>
        <taxon>Thermaceae</taxon>
        <taxon>Thermus</taxon>
    </lineage>
</organism>
<reference evidence="5 6" key="1">
    <citation type="journal article" date="2019" name="Extremophiles">
        <title>Biogeography of thermophiles and predominance of Thermus scotoductus in domestic water heaters.</title>
        <authorList>
            <person name="Wilpiszeski R.L."/>
            <person name="Zhang Z."/>
            <person name="House C.H."/>
        </authorList>
    </citation>
    <scope>NUCLEOTIDE SEQUENCE [LARGE SCALE GENOMIC DNA]</scope>
    <source>
        <strain evidence="5 6">10_S10</strain>
    </source>
</reference>
<evidence type="ECO:0000313" key="6">
    <source>
        <dbReference type="Proteomes" id="UP000288073"/>
    </source>
</evidence>
<dbReference type="InterPro" id="IPR011991">
    <property type="entry name" value="ArsR-like_HTH"/>
</dbReference>
<keyword evidence="3" id="KW-0804">Transcription</keyword>
<dbReference type="GO" id="GO:0003700">
    <property type="term" value="F:DNA-binding transcription factor activity"/>
    <property type="evidence" value="ECO:0007669"/>
    <property type="project" value="InterPro"/>
</dbReference>
<accession>A0A430UX63</accession>
<sequence length="79" mass="8890">MPSFEERITSYLLRLEELERARPEGDPREGSLSAGEIAERLPLARSTLSRHLAVLQAVGLVEVEREGRKVYRLSASVLE</sequence>
<gene>
    <name evidence="5" type="ORF">CSW23_12285</name>
</gene>
<evidence type="ECO:0000313" key="5">
    <source>
        <dbReference type="EMBL" id="RTI13951.1"/>
    </source>
</evidence>
<dbReference type="AlphaFoldDB" id="A0A430UX63"/>
<dbReference type="EMBL" id="PEMN01000377">
    <property type="protein sequence ID" value="RTI13951.1"/>
    <property type="molecule type" value="Genomic_DNA"/>
</dbReference>
<keyword evidence="1" id="KW-0805">Transcription regulation</keyword>
<keyword evidence="2" id="KW-0238">DNA-binding</keyword>
<protein>
    <recommendedName>
        <fullName evidence="4">HTH arsR-type domain-containing protein</fullName>
    </recommendedName>
</protein>
<dbReference type="RefSeq" id="WP_126207018.1">
    <property type="nucleotide sequence ID" value="NZ_PEMF01000392.1"/>
</dbReference>
<dbReference type="PANTHER" id="PTHR33154:SF33">
    <property type="entry name" value="TRANSCRIPTIONAL REPRESSOR SDPR"/>
    <property type="match status" value="1"/>
</dbReference>
<dbReference type="PANTHER" id="PTHR33154">
    <property type="entry name" value="TRANSCRIPTIONAL REGULATOR, ARSR FAMILY"/>
    <property type="match status" value="1"/>
</dbReference>
<dbReference type="PROSITE" id="PS50987">
    <property type="entry name" value="HTH_ARSR_2"/>
    <property type="match status" value="1"/>
</dbReference>
<evidence type="ECO:0000256" key="1">
    <source>
        <dbReference type="ARBA" id="ARBA00023015"/>
    </source>
</evidence>
<dbReference type="InterPro" id="IPR001845">
    <property type="entry name" value="HTH_ArsR_DNA-bd_dom"/>
</dbReference>
<dbReference type="Gene3D" id="1.10.10.10">
    <property type="entry name" value="Winged helix-like DNA-binding domain superfamily/Winged helix DNA-binding domain"/>
    <property type="match status" value="1"/>
</dbReference>
<evidence type="ECO:0000256" key="3">
    <source>
        <dbReference type="ARBA" id="ARBA00023163"/>
    </source>
</evidence>
<dbReference type="GO" id="GO:0003677">
    <property type="term" value="F:DNA binding"/>
    <property type="evidence" value="ECO:0007669"/>
    <property type="project" value="UniProtKB-KW"/>
</dbReference>
<proteinExistence type="predicted"/>
<feature type="domain" description="HTH arsR-type" evidence="4">
    <location>
        <begin position="1"/>
        <end position="79"/>
    </location>
</feature>
<comment type="caution">
    <text evidence="5">The sequence shown here is derived from an EMBL/GenBank/DDBJ whole genome shotgun (WGS) entry which is preliminary data.</text>
</comment>
<dbReference type="Proteomes" id="UP000288073">
    <property type="component" value="Unassembled WGS sequence"/>
</dbReference>
<evidence type="ECO:0000256" key="2">
    <source>
        <dbReference type="ARBA" id="ARBA00023125"/>
    </source>
</evidence>
<dbReference type="InterPro" id="IPR036388">
    <property type="entry name" value="WH-like_DNA-bd_sf"/>
</dbReference>